<evidence type="ECO:0000259" key="5">
    <source>
        <dbReference type="PROSITE" id="PS50949"/>
    </source>
</evidence>
<keyword evidence="3" id="KW-0804">Transcription</keyword>
<organism evidence="6 7">
    <name type="scientific">Bosea thiooxidans</name>
    <dbReference type="NCBI Taxonomy" id="53254"/>
    <lineage>
        <taxon>Bacteria</taxon>
        <taxon>Pseudomonadati</taxon>
        <taxon>Pseudomonadota</taxon>
        <taxon>Alphaproteobacteria</taxon>
        <taxon>Hyphomicrobiales</taxon>
        <taxon>Boseaceae</taxon>
        <taxon>Bosea</taxon>
    </lineage>
</organism>
<sequence length="232" mass="24996">MPRPVRNAPMPALRPLSIDRTSPAPEQIHRALRAAIISLELAPGSPLSEGEVAQAYSVSRTLVREAFARLVEEQLLDVFPNLGTFVSLIDPSLVAEASLIRRLLEGEAAAMAARERPAGLLAEMRAALADHGEAVANGNAVAAYACDERFHRALFLEQRLGQMWAGVTRARAQLERVHHLMTSQSGALGDALAKHRAILAAIESGDAEAARRAMNLHIDANALRPIFNVSPN</sequence>
<reference evidence="6 7" key="1">
    <citation type="submission" date="2017-02" db="EMBL/GenBank/DDBJ databases">
        <authorList>
            <person name="Peterson S.W."/>
        </authorList>
    </citation>
    <scope>NUCLEOTIDE SEQUENCE [LARGE SCALE GENOMIC DNA]</scope>
    <source>
        <strain evidence="6 7">DSM 9653</strain>
    </source>
</reference>
<evidence type="ECO:0000256" key="2">
    <source>
        <dbReference type="ARBA" id="ARBA00023125"/>
    </source>
</evidence>
<dbReference type="Proteomes" id="UP000190130">
    <property type="component" value="Unassembled WGS sequence"/>
</dbReference>
<keyword evidence="2 6" id="KW-0238">DNA-binding</keyword>
<dbReference type="Pfam" id="PF00392">
    <property type="entry name" value="GntR"/>
    <property type="match status" value="1"/>
</dbReference>
<evidence type="ECO:0000313" key="6">
    <source>
        <dbReference type="EMBL" id="SKB84909.1"/>
    </source>
</evidence>
<dbReference type="InterPro" id="IPR036390">
    <property type="entry name" value="WH_DNA-bd_sf"/>
</dbReference>
<feature type="domain" description="HTH gntR-type" evidence="5">
    <location>
        <begin position="22"/>
        <end position="89"/>
    </location>
</feature>
<dbReference type="PANTHER" id="PTHR43537:SF45">
    <property type="entry name" value="GNTR FAMILY REGULATORY PROTEIN"/>
    <property type="match status" value="1"/>
</dbReference>
<dbReference type="RefSeq" id="WP_079591581.1">
    <property type="nucleotide sequence ID" value="NZ_LMAR01000064.1"/>
</dbReference>
<proteinExistence type="predicted"/>
<dbReference type="PANTHER" id="PTHR43537">
    <property type="entry name" value="TRANSCRIPTIONAL REGULATOR, GNTR FAMILY"/>
    <property type="match status" value="1"/>
</dbReference>
<protein>
    <submittedName>
        <fullName evidence="6">DNA-binding transcriptional regulator, GntR family</fullName>
    </submittedName>
</protein>
<dbReference type="SUPFAM" id="SSF48008">
    <property type="entry name" value="GntR ligand-binding domain-like"/>
    <property type="match status" value="1"/>
</dbReference>
<evidence type="ECO:0000256" key="3">
    <source>
        <dbReference type="ARBA" id="ARBA00023163"/>
    </source>
</evidence>
<dbReference type="Gene3D" id="1.10.10.10">
    <property type="entry name" value="Winged helix-like DNA-binding domain superfamily/Winged helix DNA-binding domain"/>
    <property type="match status" value="1"/>
</dbReference>
<name>A0A1T5EM12_9HYPH</name>
<dbReference type="SMART" id="SM00895">
    <property type="entry name" value="FCD"/>
    <property type="match status" value="1"/>
</dbReference>
<dbReference type="AlphaFoldDB" id="A0A1T5EM12"/>
<dbReference type="InterPro" id="IPR008920">
    <property type="entry name" value="TF_FadR/GntR_C"/>
</dbReference>
<evidence type="ECO:0000256" key="4">
    <source>
        <dbReference type="SAM" id="MobiDB-lite"/>
    </source>
</evidence>
<gene>
    <name evidence="6" type="ORF">SAMN05660750_02638</name>
</gene>
<dbReference type="InterPro" id="IPR000524">
    <property type="entry name" value="Tscrpt_reg_HTH_GntR"/>
</dbReference>
<keyword evidence="1" id="KW-0805">Transcription regulation</keyword>
<dbReference type="GO" id="GO:0003700">
    <property type="term" value="F:DNA-binding transcription factor activity"/>
    <property type="evidence" value="ECO:0007669"/>
    <property type="project" value="InterPro"/>
</dbReference>
<dbReference type="OrthoDB" id="7620579at2"/>
<dbReference type="InterPro" id="IPR036388">
    <property type="entry name" value="WH-like_DNA-bd_sf"/>
</dbReference>
<dbReference type="GO" id="GO:0003677">
    <property type="term" value="F:DNA binding"/>
    <property type="evidence" value="ECO:0007669"/>
    <property type="project" value="UniProtKB-KW"/>
</dbReference>
<dbReference type="Pfam" id="PF07729">
    <property type="entry name" value="FCD"/>
    <property type="match status" value="1"/>
</dbReference>
<dbReference type="Gene3D" id="1.20.120.530">
    <property type="entry name" value="GntR ligand-binding domain-like"/>
    <property type="match status" value="1"/>
</dbReference>
<dbReference type="EMBL" id="FUYX01000006">
    <property type="protein sequence ID" value="SKB84909.1"/>
    <property type="molecule type" value="Genomic_DNA"/>
</dbReference>
<dbReference type="InterPro" id="IPR011711">
    <property type="entry name" value="GntR_C"/>
</dbReference>
<feature type="region of interest" description="Disordered" evidence="4">
    <location>
        <begin position="1"/>
        <end position="20"/>
    </location>
</feature>
<accession>A0A1T5EM12</accession>
<dbReference type="SMART" id="SM00345">
    <property type="entry name" value="HTH_GNTR"/>
    <property type="match status" value="1"/>
</dbReference>
<dbReference type="SUPFAM" id="SSF46785">
    <property type="entry name" value="Winged helix' DNA-binding domain"/>
    <property type="match status" value="1"/>
</dbReference>
<evidence type="ECO:0000313" key="7">
    <source>
        <dbReference type="Proteomes" id="UP000190130"/>
    </source>
</evidence>
<dbReference type="PROSITE" id="PS50949">
    <property type="entry name" value="HTH_GNTR"/>
    <property type="match status" value="1"/>
</dbReference>
<evidence type="ECO:0000256" key="1">
    <source>
        <dbReference type="ARBA" id="ARBA00023015"/>
    </source>
</evidence>
<dbReference type="CDD" id="cd07377">
    <property type="entry name" value="WHTH_GntR"/>
    <property type="match status" value="1"/>
</dbReference>